<sequence length="285" mass="30873">MEVFSNTLFADASAEYSDADYVIFGVPFDGTSSYRPGSRAAPREIRAISYNFETYLPAVGVDLMDVAIHDLGDLEVYAVPEPVLESVRETVAMIAGDGKVPVMIGGEHTITPAAVEAVGADCFVVLDAHLDLRDEYGGTPWNHACATRRVMDLGVEEIVIIGARSGTRQEFELAQDLHLFTADDVRRVGIESVLKEVRGIVGDRSVYLSIDADAIDCCLTPGLGTPEPFGLSPWDLRSVVRTLAAQATGFDYVEVCPIDDGQTAAVAAKLIREFIAWNHSGQRDF</sequence>
<evidence type="ECO:0000256" key="2">
    <source>
        <dbReference type="ARBA" id="ARBA00022723"/>
    </source>
</evidence>
<dbReference type="AlphaFoldDB" id="A0A483CLE2"/>
<protein>
    <submittedName>
        <fullName evidence="5">Agmatinase</fullName>
    </submittedName>
</protein>
<keyword evidence="6" id="KW-1185">Reference proteome</keyword>
<evidence type="ECO:0000256" key="4">
    <source>
        <dbReference type="PIRSR" id="PIRSR036979-1"/>
    </source>
</evidence>
<dbReference type="PIRSF" id="PIRSF036979">
    <property type="entry name" value="Arginase"/>
    <property type="match status" value="1"/>
</dbReference>
<dbReference type="RefSeq" id="WP_130646884.1">
    <property type="nucleotide sequence ID" value="NZ_PGCL01000003.1"/>
</dbReference>
<evidence type="ECO:0000256" key="1">
    <source>
        <dbReference type="ARBA" id="ARBA00009227"/>
    </source>
</evidence>
<comment type="caution">
    <text evidence="5">The sequence shown here is derived from an EMBL/GenBank/DDBJ whole genome shotgun (WGS) entry which is preliminary data.</text>
</comment>
<gene>
    <name evidence="5" type="primary">speB</name>
    <name evidence="5" type="ORF">CUJ86_07110</name>
</gene>
<dbReference type="CDD" id="cd11593">
    <property type="entry name" value="Agmatinase-like_2"/>
    <property type="match status" value="1"/>
</dbReference>
<evidence type="ECO:0000313" key="6">
    <source>
        <dbReference type="Proteomes" id="UP000292580"/>
    </source>
</evidence>
<accession>A0A483CLE2</accession>
<dbReference type="InterPro" id="IPR023696">
    <property type="entry name" value="Ureohydrolase_dom_sf"/>
</dbReference>
<comment type="similarity">
    <text evidence="1">Belongs to the arginase family. Agmatinase subfamily.</text>
</comment>
<dbReference type="PANTHER" id="PTHR11358">
    <property type="entry name" value="ARGINASE/AGMATINASE"/>
    <property type="match status" value="1"/>
</dbReference>
<feature type="binding site" evidence="4">
    <location>
        <position position="108"/>
    </location>
    <ligand>
        <name>Mn(2+)</name>
        <dbReference type="ChEBI" id="CHEBI:29035"/>
        <label>1</label>
    </ligand>
</feature>
<proteinExistence type="inferred from homology"/>
<evidence type="ECO:0000313" key="5">
    <source>
        <dbReference type="EMBL" id="TAJ43829.1"/>
    </source>
</evidence>
<dbReference type="InterPro" id="IPR005925">
    <property type="entry name" value="Agmatinase-rel"/>
</dbReference>
<reference evidence="5 6" key="1">
    <citation type="submission" date="2017-11" db="EMBL/GenBank/DDBJ databases">
        <title>Isolation and Characterization of Methanofollis Species from Methane Seep Offshore SW Taiwan.</title>
        <authorList>
            <person name="Teng N.-H."/>
            <person name="Lai M.-C."/>
            <person name="Chen S.-C."/>
        </authorList>
    </citation>
    <scope>NUCLEOTIDE SEQUENCE [LARGE SCALE GENOMIC DNA]</scope>
    <source>
        <strain evidence="5 6">FWC-SCC2</strain>
    </source>
</reference>
<dbReference type="Gene3D" id="3.40.800.10">
    <property type="entry name" value="Ureohydrolase domain"/>
    <property type="match status" value="1"/>
</dbReference>
<feature type="binding site" evidence="4">
    <location>
        <position position="131"/>
    </location>
    <ligand>
        <name>Mn(2+)</name>
        <dbReference type="ChEBI" id="CHEBI:29035"/>
        <label>1</label>
    </ligand>
</feature>
<dbReference type="InterPro" id="IPR006035">
    <property type="entry name" value="Ureohydrolase"/>
</dbReference>
<keyword evidence="2 4" id="KW-0479">Metal-binding</keyword>
<feature type="binding site" evidence="4">
    <location>
        <position position="129"/>
    </location>
    <ligand>
        <name>Mn(2+)</name>
        <dbReference type="ChEBI" id="CHEBI:29035"/>
        <label>1</label>
    </ligand>
</feature>
<dbReference type="PANTHER" id="PTHR11358:SF26">
    <property type="entry name" value="GUANIDINO ACID HYDROLASE, MITOCHONDRIAL"/>
    <property type="match status" value="1"/>
</dbReference>
<comment type="cofactor">
    <cofactor evidence="4">
        <name>Mn(2+)</name>
        <dbReference type="ChEBI" id="CHEBI:29035"/>
    </cofactor>
    <text evidence="4">Binds 2 manganese ions per subunit.</text>
</comment>
<dbReference type="PROSITE" id="PS51409">
    <property type="entry name" value="ARGINASE_2"/>
    <property type="match status" value="1"/>
</dbReference>
<dbReference type="NCBIfam" id="TIGR01230">
    <property type="entry name" value="agmatinase"/>
    <property type="match status" value="1"/>
</dbReference>
<dbReference type="GO" id="GO:0008783">
    <property type="term" value="F:agmatinase activity"/>
    <property type="evidence" value="ECO:0007669"/>
    <property type="project" value="TreeGrafter"/>
</dbReference>
<evidence type="ECO:0000256" key="3">
    <source>
        <dbReference type="ARBA" id="ARBA00022801"/>
    </source>
</evidence>
<feature type="binding site" evidence="4">
    <location>
        <position position="127"/>
    </location>
    <ligand>
        <name>Mn(2+)</name>
        <dbReference type="ChEBI" id="CHEBI:29035"/>
        <label>1</label>
    </ligand>
</feature>
<keyword evidence="4" id="KW-0464">Manganese</keyword>
<feature type="binding site" evidence="4">
    <location>
        <position position="211"/>
    </location>
    <ligand>
        <name>Mn(2+)</name>
        <dbReference type="ChEBI" id="CHEBI:29035"/>
        <label>1</label>
    </ligand>
</feature>
<feature type="binding site" evidence="4">
    <location>
        <position position="213"/>
    </location>
    <ligand>
        <name>Mn(2+)</name>
        <dbReference type="ChEBI" id="CHEBI:29035"/>
        <label>1</label>
    </ligand>
</feature>
<dbReference type="Proteomes" id="UP000292580">
    <property type="component" value="Unassembled WGS sequence"/>
</dbReference>
<dbReference type="EMBL" id="PGCL01000003">
    <property type="protein sequence ID" value="TAJ43829.1"/>
    <property type="molecule type" value="Genomic_DNA"/>
</dbReference>
<keyword evidence="3" id="KW-0378">Hydrolase</keyword>
<organism evidence="5 6">
    <name type="scientific">Methanofollis fontis</name>
    <dbReference type="NCBI Taxonomy" id="2052832"/>
    <lineage>
        <taxon>Archaea</taxon>
        <taxon>Methanobacteriati</taxon>
        <taxon>Methanobacteriota</taxon>
        <taxon>Stenosarchaea group</taxon>
        <taxon>Methanomicrobia</taxon>
        <taxon>Methanomicrobiales</taxon>
        <taxon>Methanomicrobiaceae</taxon>
        <taxon>Methanofollis</taxon>
    </lineage>
</organism>
<dbReference type="GO" id="GO:0033389">
    <property type="term" value="P:putrescine biosynthetic process from arginine, via agmatine"/>
    <property type="evidence" value="ECO:0007669"/>
    <property type="project" value="TreeGrafter"/>
</dbReference>
<dbReference type="Pfam" id="PF00491">
    <property type="entry name" value="Arginase"/>
    <property type="match status" value="1"/>
</dbReference>
<dbReference type="OrthoDB" id="7186at2157"/>
<dbReference type="GO" id="GO:0046872">
    <property type="term" value="F:metal ion binding"/>
    <property type="evidence" value="ECO:0007669"/>
    <property type="project" value="UniProtKB-KW"/>
</dbReference>
<dbReference type="SUPFAM" id="SSF52768">
    <property type="entry name" value="Arginase/deacetylase"/>
    <property type="match status" value="1"/>
</dbReference>
<name>A0A483CLE2_9EURY</name>